<name>A0A397SWF3_9GLOM</name>
<gene>
    <name evidence="1" type="ORF">C1645_828102</name>
</gene>
<evidence type="ECO:0008006" key="3">
    <source>
        <dbReference type="Google" id="ProtNLM"/>
    </source>
</evidence>
<dbReference type="SUPFAM" id="SSF52047">
    <property type="entry name" value="RNI-like"/>
    <property type="match status" value="1"/>
</dbReference>
<sequence length="474" mass="55303">MSQLSTDCLDVIFEYLEKDKITLRSCLLVNRLWCKVSVIILWRDSKYYCTKSYNTLISCLPNESKEKLRDNEIIISTPTSNPPIFNYASFCKVLSIDQVYNKIGMLLNQRTILDTNKKTYILVQEIFKLFMIQISSLKELHVHWYLLNVNFTSYPGAKDCLKNLSELYCNSKVDSEFFYQLSKISHNIKKFIIDFEDIVSNGLTVLISVQQNLTHLKITSYCDDYTQVISLLNQLPNTLIKFNLDSELIIPLSFISRLTNLQELRLSFPYNNGILNDFENLQYVNFPQLEILKIKNICPKYELLSNFLEINGKNLKEFYIGDIRCDNLLHLAIAKFCINLRKLSTGFKKNELETLNMVFNNCKHLESIKIWCGGEFLNEKEALESVVKYSHICELILYHLHDLQSELLPDELNSFLISWTNRLPQKSLSLIIVKYDSNSLDTNVENMKIIEKYIKLGVIKKFIVTDFSNGDYRN</sequence>
<protein>
    <recommendedName>
        <fullName evidence="3">F-box domain-containing protein</fullName>
    </recommendedName>
</protein>
<proteinExistence type="predicted"/>
<dbReference type="Gene3D" id="3.80.10.10">
    <property type="entry name" value="Ribonuclease Inhibitor"/>
    <property type="match status" value="1"/>
</dbReference>
<dbReference type="InterPro" id="IPR032675">
    <property type="entry name" value="LRR_dom_sf"/>
</dbReference>
<organism evidence="1 2">
    <name type="scientific">Glomus cerebriforme</name>
    <dbReference type="NCBI Taxonomy" id="658196"/>
    <lineage>
        <taxon>Eukaryota</taxon>
        <taxon>Fungi</taxon>
        <taxon>Fungi incertae sedis</taxon>
        <taxon>Mucoromycota</taxon>
        <taxon>Glomeromycotina</taxon>
        <taxon>Glomeromycetes</taxon>
        <taxon>Glomerales</taxon>
        <taxon>Glomeraceae</taxon>
        <taxon>Glomus</taxon>
    </lineage>
</organism>
<dbReference type="EMBL" id="QKYT01000320">
    <property type="protein sequence ID" value="RIA87221.1"/>
    <property type="molecule type" value="Genomic_DNA"/>
</dbReference>
<dbReference type="OrthoDB" id="550575at2759"/>
<reference evidence="1 2" key="1">
    <citation type="submission" date="2018-06" db="EMBL/GenBank/DDBJ databases">
        <title>Comparative genomics reveals the genomic features of Rhizophagus irregularis, R. cerebriforme, R. diaphanum and Gigaspora rosea, and their symbiotic lifestyle signature.</title>
        <authorList>
            <person name="Morin E."/>
            <person name="San Clemente H."/>
            <person name="Chen E.C.H."/>
            <person name="De La Providencia I."/>
            <person name="Hainaut M."/>
            <person name="Kuo A."/>
            <person name="Kohler A."/>
            <person name="Murat C."/>
            <person name="Tang N."/>
            <person name="Roy S."/>
            <person name="Loubradou J."/>
            <person name="Henrissat B."/>
            <person name="Grigoriev I.V."/>
            <person name="Corradi N."/>
            <person name="Roux C."/>
            <person name="Martin F.M."/>
        </authorList>
    </citation>
    <scope>NUCLEOTIDE SEQUENCE [LARGE SCALE GENOMIC DNA]</scope>
    <source>
        <strain evidence="1 2">DAOM 227022</strain>
    </source>
</reference>
<accession>A0A397SWF3</accession>
<keyword evidence="2" id="KW-1185">Reference proteome</keyword>
<comment type="caution">
    <text evidence="1">The sequence shown here is derived from an EMBL/GenBank/DDBJ whole genome shotgun (WGS) entry which is preliminary data.</text>
</comment>
<evidence type="ECO:0000313" key="1">
    <source>
        <dbReference type="EMBL" id="RIA87221.1"/>
    </source>
</evidence>
<evidence type="ECO:0000313" key="2">
    <source>
        <dbReference type="Proteomes" id="UP000265703"/>
    </source>
</evidence>
<dbReference type="AlphaFoldDB" id="A0A397SWF3"/>
<dbReference type="Proteomes" id="UP000265703">
    <property type="component" value="Unassembled WGS sequence"/>
</dbReference>